<comment type="catalytic activity">
    <reaction evidence="4">
        <text>(2E,4Z)-5-hydroxypenta-2,4-diene-1,2,5-tricarboxylate = (3E,5R)-5-carboxy-2-oxohept-3-enedioate</text>
        <dbReference type="Rhea" id="RHEA:18813"/>
        <dbReference type="ChEBI" id="CHEBI:47961"/>
        <dbReference type="ChEBI" id="CHEBI:87491"/>
        <dbReference type="EC" id="5.3.3.10"/>
    </reaction>
</comment>
<comment type="similarity">
    <text evidence="1">Belongs to the FAH family.</text>
</comment>
<keyword evidence="10" id="KW-1185">Reference proteome</keyword>
<dbReference type="InterPro" id="IPR011234">
    <property type="entry name" value="Fumarylacetoacetase-like_C"/>
</dbReference>
<dbReference type="GO" id="GO:0016787">
    <property type="term" value="F:hydrolase activity"/>
    <property type="evidence" value="ECO:0007669"/>
    <property type="project" value="UniProtKB-KW"/>
</dbReference>
<dbReference type="GO" id="GO:0018800">
    <property type="term" value="F:5-oxopent-3-ene-1,2,5-tricarboxylate decarboxylase activity"/>
    <property type="evidence" value="ECO:0007669"/>
    <property type="project" value="UniProtKB-EC"/>
</dbReference>
<dbReference type="PANTHER" id="PTHR42796">
    <property type="entry name" value="FUMARYLACETOACETATE HYDROLASE DOMAIN-CONTAINING PROTEIN 2A-RELATED"/>
    <property type="match status" value="1"/>
</dbReference>
<dbReference type="InterPro" id="IPR036663">
    <property type="entry name" value="Fumarylacetoacetase_C_sf"/>
</dbReference>
<evidence type="ECO:0000256" key="7">
    <source>
        <dbReference type="ARBA" id="ARBA00060680"/>
    </source>
</evidence>
<evidence type="ECO:0000259" key="8">
    <source>
        <dbReference type="Pfam" id="PF01557"/>
    </source>
</evidence>
<dbReference type="GO" id="GO:0046872">
    <property type="term" value="F:metal ion binding"/>
    <property type="evidence" value="ECO:0007669"/>
    <property type="project" value="UniProtKB-KW"/>
</dbReference>
<dbReference type="Gene3D" id="3.90.850.10">
    <property type="entry name" value="Fumarylacetoacetase-like, C-terminal domain"/>
    <property type="match status" value="1"/>
</dbReference>
<dbReference type="GO" id="GO:0008704">
    <property type="term" value="F:5-carboxymethyl-2-hydroxymuconate delta-isomerase activity"/>
    <property type="evidence" value="ECO:0007669"/>
    <property type="project" value="UniProtKB-EC"/>
</dbReference>
<evidence type="ECO:0000256" key="2">
    <source>
        <dbReference type="ARBA" id="ARBA00022723"/>
    </source>
</evidence>
<dbReference type="FunFam" id="3.90.850.10:FF:000002">
    <property type="entry name" value="2-hydroxyhepta-2,4-diene-1,7-dioate isomerase"/>
    <property type="match status" value="1"/>
</dbReference>
<dbReference type="KEGG" id="hhk:HH1059_07760"/>
<dbReference type="Proteomes" id="UP000218890">
    <property type="component" value="Chromosome"/>
</dbReference>
<evidence type="ECO:0000256" key="4">
    <source>
        <dbReference type="ARBA" id="ARBA00052790"/>
    </source>
</evidence>
<dbReference type="Pfam" id="PF01557">
    <property type="entry name" value="FAA_hydrolase"/>
    <property type="match status" value="1"/>
</dbReference>
<evidence type="ECO:0000256" key="6">
    <source>
        <dbReference type="ARBA" id="ARBA00060569"/>
    </source>
</evidence>
<protein>
    <submittedName>
        <fullName evidence="9">Fumarylacetoacetate hydrolase family protein</fullName>
    </submittedName>
</protein>
<comment type="catalytic activity">
    <reaction evidence="3">
        <text>(3E,5R)-5-carboxy-2-oxohept-3-enedioate + H(+) = (4Z)-2-oxohept-4-enedioate + CO2</text>
        <dbReference type="Rhea" id="RHEA:14397"/>
        <dbReference type="ChEBI" id="CHEBI:15378"/>
        <dbReference type="ChEBI" id="CHEBI:16526"/>
        <dbReference type="ChEBI" id="CHEBI:87491"/>
        <dbReference type="ChEBI" id="CHEBI:87507"/>
        <dbReference type="EC" id="4.1.1.68"/>
    </reaction>
</comment>
<keyword evidence="2" id="KW-0479">Metal-binding</keyword>
<evidence type="ECO:0000313" key="9">
    <source>
        <dbReference type="EMBL" id="BAU57466.1"/>
    </source>
</evidence>
<comment type="pathway">
    <text evidence="6">Aromatic compound metabolism; 4-hydroxyphenylacetate degradation; pyruvate and succinate semialdehyde from 4-hydroxyphenylacetate: step 4/7.</text>
</comment>
<evidence type="ECO:0000313" key="10">
    <source>
        <dbReference type="Proteomes" id="UP000218890"/>
    </source>
</evidence>
<dbReference type="InterPro" id="IPR051121">
    <property type="entry name" value="FAH"/>
</dbReference>
<organism evidence="9 10">
    <name type="scientific">Halorhodospira halochloris</name>
    <name type="common">Ectothiorhodospira halochloris</name>
    <dbReference type="NCBI Taxonomy" id="1052"/>
    <lineage>
        <taxon>Bacteria</taxon>
        <taxon>Pseudomonadati</taxon>
        <taxon>Pseudomonadota</taxon>
        <taxon>Gammaproteobacteria</taxon>
        <taxon>Chromatiales</taxon>
        <taxon>Ectothiorhodospiraceae</taxon>
        <taxon>Halorhodospira</taxon>
    </lineage>
</organism>
<reference evidence="9" key="1">
    <citation type="submission" date="2016-02" db="EMBL/GenBank/DDBJ databases">
        <title>Halorhodospira halochloris DSM-1059 complete genome, version 2.</title>
        <authorList>
            <person name="Tsukatani Y."/>
        </authorList>
    </citation>
    <scope>NUCLEOTIDE SEQUENCE</scope>
    <source>
        <strain evidence="9">DSM 1059</strain>
    </source>
</reference>
<comment type="pathway">
    <text evidence="7">Aromatic compound metabolism; 4-hydroxyphenylacetate degradation; pyruvate and succinate semialdehyde from 4-hydroxyphenylacetate: step 5/7.</text>
</comment>
<evidence type="ECO:0000256" key="5">
    <source>
        <dbReference type="ARBA" id="ARBA00057150"/>
    </source>
</evidence>
<accession>A0A0X8X8K6</accession>
<evidence type="ECO:0000256" key="1">
    <source>
        <dbReference type="ARBA" id="ARBA00010211"/>
    </source>
</evidence>
<name>A0A0X8X8K6_HALHR</name>
<dbReference type="OrthoDB" id="9805307at2"/>
<dbReference type="GO" id="GO:0019752">
    <property type="term" value="P:carboxylic acid metabolic process"/>
    <property type="evidence" value="ECO:0007669"/>
    <property type="project" value="UniProtKB-ARBA"/>
</dbReference>
<dbReference type="AlphaFoldDB" id="A0A0X8X8K6"/>
<dbReference type="EMBL" id="AP017372">
    <property type="protein sequence ID" value="BAU57466.1"/>
    <property type="molecule type" value="Genomic_DNA"/>
</dbReference>
<evidence type="ECO:0000256" key="3">
    <source>
        <dbReference type="ARBA" id="ARBA00051258"/>
    </source>
</evidence>
<keyword evidence="9" id="KW-0378">Hydrolase</keyword>
<comment type="function">
    <text evidence="5">Decarboxylates OPET (5-oxo-pent-3-ene-1,2,5-tricarboxylic acid) into HHDD (2-hydroxy-hept-2,4-diene-1,7-dioate) and isomerizes it to OHED (2-oxo-hept-3-ene-1,7-dioate).</text>
</comment>
<sequence length="285" mass="31692">MRITTVSYRNKHHIAIQESDSCWAVSPQPANLGDALATGEVETLLEQSDSWSRAGLDELAFLAPIPYPRRNIICLGMNYAEHAEESLRAKGRELELPEYPVLFTKATTAVIGPYSDIVLDEQVTQQLDWEVELALIIGKGGRYIAKERAFDHIFGYTVVNDLSARDLQFRHKQFFLGKSMDGSCPMGPWITTADQLHDPHNLTVRSYVNDQLKQDGNTRDMVFRIPEIIATLANVMTLQAGDIIATGTPSGVGFARQPPEYLQPGDITRCYIEGLGEIANRIVSA</sequence>
<dbReference type="SUPFAM" id="SSF56529">
    <property type="entry name" value="FAH"/>
    <property type="match status" value="1"/>
</dbReference>
<feature type="domain" description="Fumarylacetoacetase-like C-terminal" evidence="8">
    <location>
        <begin position="72"/>
        <end position="283"/>
    </location>
</feature>
<proteinExistence type="inferred from homology"/>
<gene>
    <name evidence="9" type="ORF">HH1059_07760</name>
</gene>
<dbReference type="PANTHER" id="PTHR42796:SF4">
    <property type="entry name" value="FUMARYLACETOACETATE HYDROLASE DOMAIN-CONTAINING PROTEIN 2A"/>
    <property type="match status" value="1"/>
</dbReference>
<dbReference type="RefSeq" id="WP_096408513.1">
    <property type="nucleotide sequence ID" value="NZ_AP017372.2"/>
</dbReference>